<evidence type="ECO:0000256" key="4">
    <source>
        <dbReference type="SAM" id="Phobius"/>
    </source>
</evidence>
<dbReference type="InterPro" id="IPR036640">
    <property type="entry name" value="ABC1_TM_sf"/>
</dbReference>
<sequence length="63" mass="6759">IGMIVNSLTNIGASFIIAYYFSWKLSLVVTCFLPLIGLSGVFQAKMLTGFANEDKNALEAAGQ</sequence>
<protein>
    <recommendedName>
        <fullName evidence="5">ABC transmembrane type-1 domain-containing protein</fullName>
    </recommendedName>
</protein>
<feature type="non-terminal residue" evidence="6">
    <location>
        <position position="63"/>
    </location>
</feature>
<reference evidence="6 7" key="1">
    <citation type="submission" date="2024-05" db="EMBL/GenBank/DDBJ databases">
        <title>Genome sequencing and assembly of Indian major carp, Cirrhinus mrigala (Hamilton, 1822).</title>
        <authorList>
            <person name="Mohindra V."/>
            <person name="Chowdhury L.M."/>
            <person name="Lal K."/>
            <person name="Jena J.K."/>
        </authorList>
    </citation>
    <scope>NUCLEOTIDE SEQUENCE [LARGE SCALE GENOMIC DNA]</scope>
    <source>
        <strain evidence="6">CM1030</strain>
        <tissue evidence="6">Blood</tissue>
    </source>
</reference>
<evidence type="ECO:0000313" key="7">
    <source>
        <dbReference type="Proteomes" id="UP001529510"/>
    </source>
</evidence>
<name>A0ABD0QFI0_CIRMR</name>
<keyword evidence="3 4" id="KW-0472">Membrane</keyword>
<dbReference type="InterPro" id="IPR011527">
    <property type="entry name" value="ABC1_TM_dom"/>
</dbReference>
<organism evidence="6 7">
    <name type="scientific">Cirrhinus mrigala</name>
    <name type="common">Mrigala</name>
    <dbReference type="NCBI Taxonomy" id="683832"/>
    <lineage>
        <taxon>Eukaryota</taxon>
        <taxon>Metazoa</taxon>
        <taxon>Chordata</taxon>
        <taxon>Craniata</taxon>
        <taxon>Vertebrata</taxon>
        <taxon>Euteleostomi</taxon>
        <taxon>Actinopterygii</taxon>
        <taxon>Neopterygii</taxon>
        <taxon>Teleostei</taxon>
        <taxon>Ostariophysi</taxon>
        <taxon>Cypriniformes</taxon>
        <taxon>Cyprinidae</taxon>
        <taxon>Labeoninae</taxon>
        <taxon>Labeonini</taxon>
        <taxon>Cirrhinus</taxon>
    </lineage>
</organism>
<evidence type="ECO:0000256" key="3">
    <source>
        <dbReference type="ARBA" id="ARBA00023136"/>
    </source>
</evidence>
<keyword evidence="7" id="KW-1185">Reference proteome</keyword>
<dbReference type="AlphaFoldDB" id="A0ABD0QFI0"/>
<feature type="transmembrane region" description="Helical" evidence="4">
    <location>
        <begin position="20"/>
        <end position="42"/>
    </location>
</feature>
<feature type="non-terminal residue" evidence="6">
    <location>
        <position position="1"/>
    </location>
</feature>
<dbReference type="PROSITE" id="PS50929">
    <property type="entry name" value="ABC_TM1F"/>
    <property type="match status" value="1"/>
</dbReference>
<proteinExistence type="predicted"/>
<dbReference type="Proteomes" id="UP001529510">
    <property type="component" value="Unassembled WGS sequence"/>
</dbReference>
<feature type="domain" description="ABC transmembrane type-1" evidence="5">
    <location>
        <begin position="1"/>
        <end position="63"/>
    </location>
</feature>
<keyword evidence="1 4" id="KW-0812">Transmembrane</keyword>
<evidence type="ECO:0000259" key="5">
    <source>
        <dbReference type="PROSITE" id="PS50929"/>
    </source>
</evidence>
<dbReference type="Pfam" id="PF00664">
    <property type="entry name" value="ABC_membrane"/>
    <property type="match status" value="1"/>
</dbReference>
<dbReference type="SUPFAM" id="SSF90123">
    <property type="entry name" value="ABC transporter transmembrane region"/>
    <property type="match status" value="1"/>
</dbReference>
<gene>
    <name evidence="6" type="ORF">M9458_020629</name>
</gene>
<evidence type="ECO:0000256" key="1">
    <source>
        <dbReference type="ARBA" id="ARBA00022692"/>
    </source>
</evidence>
<comment type="caution">
    <text evidence="6">The sequence shown here is derived from an EMBL/GenBank/DDBJ whole genome shotgun (WGS) entry which is preliminary data.</text>
</comment>
<keyword evidence="2 4" id="KW-1133">Transmembrane helix</keyword>
<accession>A0ABD0QFI0</accession>
<dbReference type="EMBL" id="JAMKFB020000009">
    <property type="protein sequence ID" value="KAL0184933.1"/>
    <property type="molecule type" value="Genomic_DNA"/>
</dbReference>
<evidence type="ECO:0000256" key="2">
    <source>
        <dbReference type="ARBA" id="ARBA00022989"/>
    </source>
</evidence>
<evidence type="ECO:0000313" key="6">
    <source>
        <dbReference type="EMBL" id="KAL0184933.1"/>
    </source>
</evidence>
<dbReference type="Gene3D" id="1.20.1560.10">
    <property type="entry name" value="ABC transporter type 1, transmembrane domain"/>
    <property type="match status" value="1"/>
</dbReference>